<proteinExistence type="predicted"/>
<name>A0ABX5KWX1_9BURK</name>
<sequence length="278" mass="32230">MDTLKEAMLILRDDKPFRGRDAEFGKIRLVDKYRQSGIGEEYSFDNSTIPSSDITIRITDDPLDYSEDRSRVAIVPSTFRLYFYAAVRGITPSILRKQLDLADYWIKDDGSRSEGNEMGPVPSPFKTRNYRFRANERADSRFQVDVDVSYVEPPDNAPAGTQPTLWMVDITRAYPYLTPEMRKKKREEEQFKKREKYGYMNLRTGMTCPETGLWEGWTKECGATDILQLEKGQKFDMVRTVPVYKDRSSCPMVEGQWMWLCSLAELSGFSWYGITLKS</sequence>
<dbReference type="Proteomes" id="UP000245712">
    <property type="component" value="Unassembled WGS sequence"/>
</dbReference>
<protein>
    <submittedName>
        <fullName evidence="1">Uncharacterized protein</fullName>
    </submittedName>
</protein>
<reference evidence="1 2" key="1">
    <citation type="submission" date="2018-05" db="EMBL/GenBank/DDBJ databases">
        <title>Genomic Encyclopedia of Type Strains, Phase IV (KMG-V): Genome sequencing to study the core and pangenomes of soil and plant-associated prokaryotes.</title>
        <authorList>
            <person name="Whitman W."/>
        </authorList>
    </citation>
    <scope>NUCLEOTIDE SEQUENCE [LARGE SCALE GENOMIC DNA]</scope>
    <source>
        <strain evidence="1 2">SCZa-39</strain>
    </source>
</reference>
<gene>
    <name evidence="1" type="ORF">C7402_104303</name>
</gene>
<dbReference type="EMBL" id="QEOB01000004">
    <property type="protein sequence ID" value="PVX85060.1"/>
    <property type="molecule type" value="Genomic_DNA"/>
</dbReference>
<keyword evidence="2" id="KW-1185">Reference proteome</keyword>
<evidence type="ECO:0000313" key="1">
    <source>
        <dbReference type="EMBL" id="PVX85060.1"/>
    </source>
</evidence>
<dbReference type="RefSeq" id="WP_116610663.1">
    <property type="nucleotide sequence ID" value="NZ_CAJZAT010000196.1"/>
</dbReference>
<accession>A0ABX5KWX1</accession>
<comment type="caution">
    <text evidence="1">The sequence shown here is derived from an EMBL/GenBank/DDBJ whole genome shotgun (WGS) entry which is preliminary data.</text>
</comment>
<evidence type="ECO:0000313" key="2">
    <source>
        <dbReference type="Proteomes" id="UP000245712"/>
    </source>
</evidence>
<organism evidence="1 2">
    <name type="scientific">Paraburkholderia unamae</name>
    <dbReference type="NCBI Taxonomy" id="219649"/>
    <lineage>
        <taxon>Bacteria</taxon>
        <taxon>Pseudomonadati</taxon>
        <taxon>Pseudomonadota</taxon>
        <taxon>Betaproteobacteria</taxon>
        <taxon>Burkholderiales</taxon>
        <taxon>Burkholderiaceae</taxon>
        <taxon>Paraburkholderia</taxon>
    </lineage>
</organism>